<dbReference type="GO" id="GO:0006412">
    <property type="term" value="P:translation"/>
    <property type="evidence" value="ECO:0007669"/>
    <property type="project" value="UniProtKB-UniRule"/>
</dbReference>
<dbReference type="NCBIfam" id="TIGR00079">
    <property type="entry name" value="pept_deformyl"/>
    <property type="match status" value="1"/>
</dbReference>
<dbReference type="eggNOG" id="COG0242">
    <property type="taxonomic scope" value="Bacteria"/>
</dbReference>
<dbReference type="Proteomes" id="UP000004191">
    <property type="component" value="Unassembled WGS sequence"/>
</dbReference>
<keyword evidence="2" id="KW-0479">Metal-binding</keyword>
<dbReference type="InterPro" id="IPR036821">
    <property type="entry name" value="Peptide_deformylase_sf"/>
</dbReference>
<dbReference type="PIRSF" id="PIRSF004749">
    <property type="entry name" value="Pep_def"/>
    <property type="match status" value="1"/>
</dbReference>
<dbReference type="PANTHER" id="PTHR10458:SF22">
    <property type="entry name" value="PEPTIDE DEFORMYLASE"/>
    <property type="match status" value="1"/>
</dbReference>
<sequence>MGLRQIRKDNDPLLLKKSREIKEVNDRILNLLDDMVETMYHENGIGLAAPQVGVLRRCFVVDIGDGNVYKIINPEIIEKSETTSVDIEGCLSIPNYNCTVERSETVKMKYTDTEGKEQIIEADGLLARCLLHEYDHLDGVLITSKAIEVVTEENIDDIREKYDLYSDEEEQEVEEEK</sequence>
<dbReference type="GO" id="GO:0042586">
    <property type="term" value="F:peptide deformylase activity"/>
    <property type="evidence" value="ECO:0007669"/>
    <property type="project" value="UniProtKB-UniRule"/>
</dbReference>
<reference evidence="3 4" key="1">
    <citation type="submission" date="2012-01" db="EMBL/GenBank/DDBJ databases">
        <title>The Genome Sequence of Helcococcus kunzii ATCC 51366.</title>
        <authorList>
            <consortium name="The Broad Institute Genome Sequencing Platform"/>
            <person name="Earl A."/>
            <person name="Ward D."/>
            <person name="Feldgarden M."/>
            <person name="Gevers D."/>
            <person name="Huys G."/>
            <person name="Young S.K."/>
            <person name="Zeng Q."/>
            <person name="Gargeya S."/>
            <person name="Fitzgerald M."/>
            <person name="Haas B."/>
            <person name="Abouelleil A."/>
            <person name="Alvarado L."/>
            <person name="Arachchi H.M."/>
            <person name="Berlin A."/>
            <person name="Chapman S.B."/>
            <person name="Gearin G."/>
            <person name="Goldberg J."/>
            <person name="Griggs A."/>
            <person name="Gujja S."/>
            <person name="Hansen M."/>
            <person name="Heiman D."/>
            <person name="Howarth C."/>
            <person name="Larimer J."/>
            <person name="Lui A."/>
            <person name="MacDonald P.J.P."/>
            <person name="McCowen C."/>
            <person name="Montmayeur A."/>
            <person name="Murphy C."/>
            <person name="Neiman D."/>
            <person name="Pearson M."/>
            <person name="Priest M."/>
            <person name="Roberts A."/>
            <person name="Saif S."/>
            <person name="Shea T."/>
            <person name="Sisk P."/>
            <person name="Stolte C."/>
            <person name="Sykes S."/>
            <person name="Wortman J."/>
            <person name="Nusbaum C."/>
            <person name="Birren B."/>
        </authorList>
    </citation>
    <scope>NUCLEOTIDE SEQUENCE [LARGE SCALE GENOMIC DNA]</scope>
    <source>
        <strain evidence="3 4">ATCC 51366</strain>
    </source>
</reference>
<feature type="active site" evidence="2">
    <location>
        <position position="133"/>
    </location>
</feature>
<keyword evidence="4" id="KW-1185">Reference proteome</keyword>
<gene>
    <name evidence="2" type="primary">def</name>
    <name evidence="3" type="ORF">HMPREF9709_00851</name>
</gene>
<comment type="similarity">
    <text evidence="1 2">Belongs to the polypeptide deformylase family.</text>
</comment>
<feature type="binding site" evidence="2">
    <location>
        <position position="136"/>
    </location>
    <ligand>
        <name>Fe cation</name>
        <dbReference type="ChEBI" id="CHEBI:24875"/>
    </ligand>
</feature>
<dbReference type="PRINTS" id="PR01576">
    <property type="entry name" value="PDEFORMYLASE"/>
</dbReference>
<accession>H3NNE0</accession>
<feature type="binding site" evidence="2">
    <location>
        <position position="90"/>
    </location>
    <ligand>
        <name>Fe cation</name>
        <dbReference type="ChEBI" id="CHEBI:24875"/>
    </ligand>
</feature>
<dbReference type="STRING" id="883114.HMPREF9709_00851"/>
<dbReference type="PANTHER" id="PTHR10458">
    <property type="entry name" value="PEPTIDE DEFORMYLASE"/>
    <property type="match status" value="1"/>
</dbReference>
<comment type="catalytic activity">
    <reaction evidence="2">
        <text>N-terminal N-formyl-L-methionyl-[peptide] + H2O = N-terminal L-methionyl-[peptide] + formate</text>
        <dbReference type="Rhea" id="RHEA:24420"/>
        <dbReference type="Rhea" id="RHEA-COMP:10639"/>
        <dbReference type="Rhea" id="RHEA-COMP:10640"/>
        <dbReference type="ChEBI" id="CHEBI:15377"/>
        <dbReference type="ChEBI" id="CHEBI:15740"/>
        <dbReference type="ChEBI" id="CHEBI:49298"/>
        <dbReference type="ChEBI" id="CHEBI:64731"/>
        <dbReference type="EC" id="3.5.1.88"/>
    </reaction>
</comment>
<dbReference type="AlphaFoldDB" id="H3NNE0"/>
<dbReference type="InterPro" id="IPR023635">
    <property type="entry name" value="Peptide_deformylase"/>
</dbReference>
<dbReference type="GO" id="GO:0046872">
    <property type="term" value="F:metal ion binding"/>
    <property type="evidence" value="ECO:0007669"/>
    <property type="project" value="UniProtKB-KW"/>
</dbReference>
<dbReference type="HAMAP" id="MF_00163">
    <property type="entry name" value="Pep_deformylase"/>
    <property type="match status" value="1"/>
</dbReference>
<comment type="caution">
    <text evidence="3">The sequence shown here is derived from an EMBL/GenBank/DDBJ whole genome shotgun (WGS) entry which is preliminary data.</text>
</comment>
<comment type="cofactor">
    <cofactor evidence="2">
        <name>Fe(2+)</name>
        <dbReference type="ChEBI" id="CHEBI:29033"/>
    </cofactor>
    <text evidence="2">Binds 1 Fe(2+) ion.</text>
</comment>
<keyword evidence="2" id="KW-0378">Hydrolase</keyword>
<keyword evidence="2" id="KW-0408">Iron</keyword>
<protein>
    <recommendedName>
        <fullName evidence="2">Peptide deformylase</fullName>
        <shortName evidence="2">PDF</shortName>
        <ecNumber evidence="2">3.5.1.88</ecNumber>
    </recommendedName>
    <alternativeName>
        <fullName evidence="2">Polypeptide deformylase</fullName>
    </alternativeName>
</protein>
<dbReference type="EMBL" id="AGEI01000021">
    <property type="protein sequence ID" value="EHR33915.1"/>
    <property type="molecule type" value="Genomic_DNA"/>
</dbReference>
<dbReference type="PATRIC" id="fig|883114.3.peg.841"/>
<organism evidence="3 4">
    <name type="scientific">Helcococcus kunzii ATCC 51366</name>
    <dbReference type="NCBI Taxonomy" id="883114"/>
    <lineage>
        <taxon>Bacteria</taxon>
        <taxon>Bacillati</taxon>
        <taxon>Bacillota</taxon>
        <taxon>Tissierellia</taxon>
        <taxon>Tissierellales</taxon>
        <taxon>Peptoniphilaceae</taxon>
        <taxon>Helcococcus</taxon>
    </lineage>
</organism>
<dbReference type="OrthoDB" id="9784988at2"/>
<evidence type="ECO:0000256" key="2">
    <source>
        <dbReference type="HAMAP-Rule" id="MF_00163"/>
    </source>
</evidence>
<dbReference type="RefSeq" id="WP_005398250.1">
    <property type="nucleotide sequence ID" value="NZ_JH601088.1"/>
</dbReference>
<keyword evidence="2" id="KW-0648">Protein biosynthesis</keyword>
<dbReference type="CDD" id="cd00487">
    <property type="entry name" value="Pep_deformylase"/>
    <property type="match status" value="1"/>
</dbReference>
<evidence type="ECO:0000313" key="4">
    <source>
        <dbReference type="Proteomes" id="UP000004191"/>
    </source>
</evidence>
<dbReference type="EC" id="3.5.1.88" evidence="2"/>
<evidence type="ECO:0000256" key="1">
    <source>
        <dbReference type="ARBA" id="ARBA00010759"/>
    </source>
</evidence>
<name>H3NNE0_9FIRM</name>
<evidence type="ECO:0000313" key="3">
    <source>
        <dbReference type="EMBL" id="EHR33915.1"/>
    </source>
</evidence>
<dbReference type="Pfam" id="PF01327">
    <property type="entry name" value="Pep_deformylase"/>
    <property type="match status" value="1"/>
</dbReference>
<dbReference type="NCBIfam" id="NF001159">
    <property type="entry name" value="PRK00150.1-3"/>
    <property type="match status" value="1"/>
</dbReference>
<dbReference type="Gene3D" id="3.90.45.10">
    <property type="entry name" value="Peptide deformylase"/>
    <property type="match status" value="1"/>
</dbReference>
<dbReference type="GeneID" id="96998847"/>
<feature type="binding site" evidence="2">
    <location>
        <position position="132"/>
    </location>
    <ligand>
        <name>Fe cation</name>
        <dbReference type="ChEBI" id="CHEBI:24875"/>
    </ligand>
</feature>
<dbReference type="SUPFAM" id="SSF56420">
    <property type="entry name" value="Peptide deformylase"/>
    <property type="match status" value="1"/>
</dbReference>
<dbReference type="HOGENOM" id="CLU_061901_4_2_9"/>
<proteinExistence type="inferred from homology"/>
<comment type="function">
    <text evidence="2">Removes the formyl group from the N-terminal Met of newly synthesized proteins. Requires at least a dipeptide for an efficient rate of reaction. N-terminal L-methionine is a prerequisite for activity but the enzyme has broad specificity at other positions.</text>
</comment>